<reference evidence="3 4" key="1">
    <citation type="journal article" date="2011" name="PLoS Genet.">
        <title>Genomic analysis of the necrotrophic fungal pathogens Sclerotinia sclerotiorum and Botrytis cinerea.</title>
        <authorList>
            <person name="Amselem J."/>
            <person name="Cuomo C.A."/>
            <person name="van Kan J.A."/>
            <person name="Viaud M."/>
            <person name="Benito E.P."/>
            <person name="Couloux A."/>
            <person name="Coutinho P.M."/>
            <person name="de Vries R.P."/>
            <person name="Dyer P.S."/>
            <person name="Fillinger S."/>
            <person name="Fournier E."/>
            <person name="Gout L."/>
            <person name="Hahn M."/>
            <person name="Kohn L."/>
            <person name="Lapalu N."/>
            <person name="Plummer K.M."/>
            <person name="Pradier J.M."/>
            <person name="Quevillon E."/>
            <person name="Sharon A."/>
            <person name="Simon A."/>
            <person name="ten Have A."/>
            <person name="Tudzynski B."/>
            <person name="Tudzynski P."/>
            <person name="Wincker P."/>
            <person name="Andrew M."/>
            <person name="Anthouard V."/>
            <person name="Beever R.E."/>
            <person name="Beffa R."/>
            <person name="Benoit I."/>
            <person name="Bouzid O."/>
            <person name="Brault B."/>
            <person name="Chen Z."/>
            <person name="Choquer M."/>
            <person name="Collemare J."/>
            <person name="Cotton P."/>
            <person name="Danchin E.G."/>
            <person name="Da Silva C."/>
            <person name="Gautier A."/>
            <person name="Giraud C."/>
            <person name="Giraud T."/>
            <person name="Gonzalez C."/>
            <person name="Grossetete S."/>
            <person name="Guldener U."/>
            <person name="Henrissat B."/>
            <person name="Howlett B.J."/>
            <person name="Kodira C."/>
            <person name="Kretschmer M."/>
            <person name="Lappartient A."/>
            <person name="Leroch M."/>
            <person name="Levis C."/>
            <person name="Mauceli E."/>
            <person name="Neuveglise C."/>
            <person name="Oeser B."/>
            <person name="Pearson M."/>
            <person name="Poulain J."/>
            <person name="Poussereau N."/>
            <person name="Quesneville H."/>
            <person name="Rascle C."/>
            <person name="Schumacher J."/>
            <person name="Segurens B."/>
            <person name="Sexton A."/>
            <person name="Silva E."/>
            <person name="Sirven C."/>
            <person name="Soanes D.M."/>
            <person name="Talbot N.J."/>
            <person name="Templeton M."/>
            <person name="Yandava C."/>
            <person name="Yarden O."/>
            <person name="Zeng Q."/>
            <person name="Rollins J.A."/>
            <person name="Lebrun M.H."/>
            <person name="Dickman M."/>
        </authorList>
    </citation>
    <scope>NUCLEOTIDE SEQUENCE [LARGE SCALE GENOMIC DNA]</scope>
    <source>
        <strain evidence="3 4">B05.10</strain>
    </source>
</reference>
<dbReference type="AlphaFoldDB" id="A0A384K4C2"/>
<dbReference type="RefSeq" id="XP_001550221.2">
    <property type="nucleotide sequence ID" value="XM_001550171.2"/>
</dbReference>
<sequence length="366" mass="41890">MKNSKSSFIKLINSSGEIDRKTTNLNEEPRVSHQSATCGISNALRQPEIQLPNEVLNLIWSHMDIVKPRNVTVRCKKVGESFELWTNEPYSIALRVCRQSRQWFKDQHRNKLHNVASLAQTGGYIGSLSPLKNLWFNPQVDRICPIIEGDWSDEAFITLCSVMQTTGVASVAVSDCSHESAIYSPWAAYYRLSNIDNWSLSFKETIVYTTKSDINENGQIKLVEWTEDVKLDMLQEKRRRIQINYKARPTFKRVSEAYADQKIADAQASFEGKVARKTPNLPFWLHQIKKEWDGLELQIMVEAGTVDRQEEHLVSEASFDDNSDNGDSGYEHSQYEAKEVSEADEDEEPEEDESITDENSDDDIEN</sequence>
<dbReference type="OrthoDB" id="3532015at2759"/>
<organism evidence="3 4">
    <name type="scientific">Botryotinia fuckeliana (strain B05.10)</name>
    <name type="common">Noble rot fungus</name>
    <name type="synonym">Botrytis cinerea</name>
    <dbReference type="NCBI Taxonomy" id="332648"/>
    <lineage>
        <taxon>Eukaryota</taxon>
        <taxon>Fungi</taxon>
        <taxon>Dikarya</taxon>
        <taxon>Ascomycota</taxon>
        <taxon>Pezizomycotina</taxon>
        <taxon>Leotiomycetes</taxon>
        <taxon>Helotiales</taxon>
        <taxon>Sclerotiniaceae</taxon>
        <taxon>Botrytis</taxon>
    </lineage>
</organism>
<protein>
    <recommendedName>
        <fullName evidence="2">2EXR domain-containing protein</fullName>
    </recommendedName>
</protein>
<reference evidence="3 4" key="2">
    <citation type="journal article" date="2012" name="Eukaryot. Cell">
        <title>Genome update of Botrytis cinerea strains B05.10 and T4.</title>
        <authorList>
            <person name="Staats M."/>
            <person name="van Kan J.A."/>
        </authorList>
    </citation>
    <scope>NUCLEOTIDE SEQUENCE [LARGE SCALE GENOMIC DNA]</scope>
    <source>
        <strain evidence="3 4">B05.10</strain>
    </source>
</reference>
<feature type="region of interest" description="Disordered" evidence="1">
    <location>
        <begin position="316"/>
        <end position="366"/>
    </location>
</feature>
<dbReference type="GeneID" id="5430737"/>
<feature type="compositionally biased region" description="Basic and acidic residues" evidence="1">
    <location>
        <begin position="329"/>
        <end position="341"/>
    </location>
</feature>
<dbReference type="KEGG" id="bfu:BCIN_14g05320"/>
<dbReference type="Pfam" id="PF20150">
    <property type="entry name" value="2EXR"/>
    <property type="match status" value="1"/>
</dbReference>
<name>A0A384K4C2_BOTFB</name>
<dbReference type="EMBL" id="CP009818">
    <property type="protein sequence ID" value="ATZ57387.1"/>
    <property type="molecule type" value="Genomic_DNA"/>
</dbReference>
<keyword evidence="4" id="KW-1185">Reference proteome</keyword>
<gene>
    <name evidence="3" type="ORF">BCIN_14g05320</name>
</gene>
<dbReference type="Proteomes" id="UP000001798">
    <property type="component" value="Chromosome 14"/>
</dbReference>
<dbReference type="InterPro" id="IPR045518">
    <property type="entry name" value="2EXR"/>
</dbReference>
<evidence type="ECO:0000256" key="1">
    <source>
        <dbReference type="SAM" id="MobiDB-lite"/>
    </source>
</evidence>
<evidence type="ECO:0000313" key="4">
    <source>
        <dbReference type="Proteomes" id="UP000001798"/>
    </source>
</evidence>
<reference evidence="3 4" key="3">
    <citation type="journal article" date="2017" name="Mol. Plant Pathol.">
        <title>A gapless genome sequence of the fungus Botrytis cinerea.</title>
        <authorList>
            <person name="Van Kan J.A."/>
            <person name="Stassen J.H."/>
            <person name="Mosbach A."/>
            <person name="Van Der Lee T.A."/>
            <person name="Faino L."/>
            <person name="Farmer A.D."/>
            <person name="Papasotiriou D.G."/>
            <person name="Zhou S."/>
            <person name="Seidl M.F."/>
            <person name="Cottam E."/>
            <person name="Edel D."/>
            <person name="Hahn M."/>
            <person name="Schwartz D.C."/>
            <person name="Dietrich R.A."/>
            <person name="Widdison S."/>
            <person name="Scalliet G."/>
        </authorList>
    </citation>
    <scope>NUCLEOTIDE SEQUENCE [LARGE SCALE GENOMIC DNA]</scope>
    <source>
        <strain evidence="3 4">B05.10</strain>
    </source>
</reference>
<evidence type="ECO:0000259" key="2">
    <source>
        <dbReference type="Pfam" id="PF20150"/>
    </source>
</evidence>
<feature type="compositionally biased region" description="Acidic residues" evidence="1">
    <location>
        <begin position="342"/>
        <end position="366"/>
    </location>
</feature>
<evidence type="ECO:0000313" key="3">
    <source>
        <dbReference type="EMBL" id="ATZ57387.1"/>
    </source>
</evidence>
<feature type="domain" description="2EXR" evidence="2">
    <location>
        <begin position="50"/>
        <end position="143"/>
    </location>
</feature>
<accession>A0A384K4C2</accession>
<dbReference type="VEuPathDB" id="FungiDB:Bcin14g05320"/>
<proteinExistence type="predicted"/>